<feature type="domain" description="Fibronectin type-III" evidence="2">
    <location>
        <begin position="646"/>
        <end position="739"/>
    </location>
</feature>
<dbReference type="InterPro" id="IPR036116">
    <property type="entry name" value="FN3_sf"/>
</dbReference>
<evidence type="ECO:0000313" key="4">
    <source>
        <dbReference type="Proteomes" id="UP000009222"/>
    </source>
</evidence>
<dbReference type="SUPFAM" id="SSF49373">
    <property type="entry name" value="Invasin/intimin cell-adhesion fragments"/>
    <property type="match status" value="1"/>
</dbReference>
<dbReference type="InParanoid" id="F5Y768"/>
<dbReference type="Pfam" id="PF00041">
    <property type="entry name" value="fn3"/>
    <property type="match status" value="1"/>
</dbReference>
<keyword evidence="4" id="KW-1185">Reference proteome</keyword>
<dbReference type="EMBL" id="CP001841">
    <property type="protein sequence ID" value="AEF81973.1"/>
    <property type="molecule type" value="Genomic_DNA"/>
</dbReference>
<proteinExistence type="predicted"/>
<gene>
    <name evidence="3" type="ordered locus">TREAZ_1126</name>
</gene>
<dbReference type="PROSITE" id="PS50853">
    <property type="entry name" value="FN3"/>
    <property type="match status" value="1"/>
</dbReference>
<evidence type="ECO:0000259" key="2">
    <source>
        <dbReference type="PROSITE" id="PS50853"/>
    </source>
</evidence>
<dbReference type="HOGENOM" id="CLU_243605_0_0_12"/>
<organism evidence="3 4">
    <name type="scientific">Leadbettera azotonutricia (strain ATCC BAA-888 / DSM 13862 / ZAS-9)</name>
    <name type="common">Treponema azotonutricium</name>
    <dbReference type="NCBI Taxonomy" id="545695"/>
    <lineage>
        <taxon>Bacteria</taxon>
        <taxon>Pseudomonadati</taxon>
        <taxon>Spirochaetota</taxon>
        <taxon>Spirochaetia</taxon>
        <taxon>Spirochaetales</taxon>
        <taxon>Breznakiellaceae</taxon>
        <taxon>Leadbettera</taxon>
    </lineage>
</organism>
<dbReference type="Gene3D" id="2.60.40.1080">
    <property type="match status" value="1"/>
</dbReference>
<protein>
    <submittedName>
        <fullName evidence="3">Fibronectin type III domain protein</fullName>
    </submittedName>
</protein>
<dbReference type="OrthoDB" id="5241356at2"/>
<accession>F5Y768</accession>
<dbReference type="InterPro" id="IPR013783">
    <property type="entry name" value="Ig-like_fold"/>
</dbReference>
<dbReference type="CDD" id="cd00063">
    <property type="entry name" value="FN3"/>
    <property type="match status" value="1"/>
</dbReference>
<dbReference type="InterPro" id="IPR003961">
    <property type="entry name" value="FN3_dom"/>
</dbReference>
<dbReference type="SMART" id="SM00060">
    <property type="entry name" value="FN3"/>
    <property type="match status" value="1"/>
</dbReference>
<reference evidence="3 4" key="2">
    <citation type="journal article" date="2011" name="ISME J.">
        <title>RNA-seq reveals cooperative metabolic interactions between two termite-gut spirochete species in co-culture.</title>
        <authorList>
            <person name="Rosenthal A.Z."/>
            <person name="Matson E.G."/>
            <person name="Eldar A."/>
            <person name="Leadbetter J.R."/>
        </authorList>
    </citation>
    <scope>NUCLEOTIDE SEQUENCE [LARGE SCALE GENOMIC DNA]</scope>
    <source>
        <strain evidence="4">ATCC BAA-888 / DSM 13862 / ZAS-9</strain>
    </source>
</reference>
<dbReference type="KEGG" id="taz:TREAZ_1126"/>
<dbReference type="Proteomes" id="UP000009222">
    <property type="component" value="Chromosome"/>
</dbReference>
<dbReference type="InterPro" id="IPR008964">
    <property type="entry name" value="Invasin/intimin_cell_adhesion"/>
</dbReference>
<evidence type="ECO:0000313" key="3">
    <source>
        <dbReference type="EMBL" id="AEF81973.1"/>
    </source>
</evidence>
<name>F5Y768_LEAAZ</name>
<sequence length="1619" mass="175673">MFLRPPTQTFEKTTPKGVFLKLANGERTVMPVKPDSSIYDIALYQRAKDSSESWVLVDPQPPADTNGAIEVGYQIDLVDAGDNLEYKADVNAFLKLGNQKGDQWAEGSTGETPFYKDVGTVSIILSPIALSAPDAKGIFSWDLSLPSGVSIKSLELSGETLVNLGSLAASGTKTEVPAGIYDLALVLEKTGEAYYYVATSLYALVYIYPGMESKADNASLQLGNLVWPAKDITDIDISLSAYAGSGTTTEYLEIITGSDVELLPEDITLRAFDTGITKTTFASEDLHNMGGGKYLLNIGAFTQGGPVKVRISKPGYNIHIDNPDSVVEVYKNTTDKIIGAAALFDFLPPVAGLIPFKDPDKPGTKPPVPASESYTSTDATQWPWDPSSAFASGEYSVTVTLNAASGYLFAEDMDIDTDSGGDVRNIAVNGPRTVVTFVVHFNETAKVQGSEIEITYKDAQGSPLSGINKLQIGQVLDASAEVVYESLKVDPDNNTPIWGSSDESVAIINRDTGVIRAMGAGTTYISYVTAGGMFSNRTLLTVAVASQTVPPAYSPTSLADFAGETLSLNQVRLNQINSLASGVPGGNGTIKYSIASGGDFASINENTGVLTMVGTGVVTVKVTISDAVGFVWYSGVSASIPLTAWPVTPVSGFTVLSSSLKAHLSWTRPAGPDAAYLTGYEITYTPNAPGSPIELGPNLTAHTITNLTNGVDYTFSIRAKYKSKTDRIIPPSEAKTAAARSVSIFTNKKMYWIGDSYSANSVDYNVGLSYPEMIASSLQVTDAESGWKNQYSKAKIGAFMSSSNFLGAQVQEELEWIDTTEVDYLRDSAGRIYSQLGNPSRLYYEADDGTIKVNGSWSTGTYYADTNGIKYFVKTDPESDNTYYSTDSTNGPIGIIKVDSAGIVESYIDGASIVYTKKTDSDNNYYSTVEGVSSPNGAIRLNNTGLTEYYRWTSGTTDYTKQTDSDTKYYSTGEGSASAAGTIQIDTTGFTAEYYSIGSSGTTYYQKMTDDDDTYYSDSTNGSIVSTGNLIFYPDAQSGWTKVNNQLWAYTSSNGTKRWYEYSYPTTAARTYYYQINATSGATVTASTTSYKIAGMTLRYYAKGTYSSKYYPANYPSGNTYYLGGNGTVKVSNMTLHHYSDGGTNYYGPYTYPTSSTYYEAGDGTIKVNGITSVYMFNGTRYYPYTYPVTNRYYQAANGVILVNTSNLTSGAYYTMSGSPNKYFYQKTDTDTTYYIANYGTNDEKIVMTADGLTIVYKKNPISTGNIVWQDATNVGWDVDTNLLTLDDPSTPEVIEADDGRLFHSISQARAIMDRTSDSSFEGNIVIQLGANDYVYYRNYNSDTFKDLPIVPIRENYLSDAAYDAAKAAFDDAIANHLYAYPQLLMPVDGYVDSVNFTSVNAGTHDFNAILTELKTWLVNNSGALNIPDNIGVSGSVASPSMASPYISPWRNPDEQPGVDNEGDVRESFWTGSASSLLGIILNLHNRFPNAGIVVLGMYFNDSVGTTLDNAYYNNLSEGEKANHPNPATHSLVYSASQYDRAYKEMVKLAKQNFGIEKVTFRRISSVLCGEYGFALSDLDSANTYHPSENANRNKIYPAVEKVLNQIESWDLIEDAVEF</sequence>
<dbReference type="SUPFAM" id="SSF49265">
    <property type="entry name" value="Fibronectin type III"/>
    <property type="match status" value="1"/>
</dbReference>
<evidence type="ECO:0000256" key="1">
    <source>
        <dbReference type="SAM" id="MobiDB-lite"/>
    </source>
</evidence>
<dbReference type="STRING" id="545695.TREAZ_1126"/>
<feature type="region of interest" description="Disordered" evidence="1">
    <location>
        <begin position="357"/>
        <end position="380"/>
    </location>
</feature>
<dbReference type="Gene3D" id="2.60.40.10">
    <property type="entry name" value="Immunoglobulins"/>
    <property type="match status" value="1"/>
</dbReference>
<reference evidence="4" key="1">
    <citation type="submission" date="2009-12" db="EMBL/GenBank/DDBJ databases">
        <title>Complete sequence of Treponema azotonutricium strain ZAS-9.</title>
        <authorList>
            <person name="Tetu S.G."/>
            <person name="Matson E."/>
            <person name="Ren Q."/>
            <person name="Seshadri R."/>
            <person name="Elbourne L."/>
            <person name="Hassan K.A."/>
            <person name="Durkin A."/>
            <person name="Radune D."/>
            <person name="Mohamoud Y."/>
            <person name="Shay R."/>
            <person name="Jin S."/>
            <person name="Zhang X."/>
            <person name="Lucey K."/>
            <person name="Ballor N.R."/>
            <person name="Ottesen E."/>
            <person name="Rosenthal R."/>
            <person name="Allen A."/>
            <person name="Leadbetter J.R."/>
            <person name="Paulsen I.T."/>
        </authorList>
    </citation>
    <scope>NUCLEOTIDE SEQUENCE [LARGE SCALE GENOMIC DNA]</scope>
    <source>
        <strain evidence="4">ATCC BAA-888 / DSM 13862 / ZAS-9</strain>
    </source>
</reference>